<feature type="active site" description="Proton acceptor" evidence="9">
    <location>
        <position position="73"/>
    </location>
</feature>
<dbReference type="GO" id="GO:0019674">
    <property type="term" value="P:NAD+ metabolic process"/>
    <property type="evidence" value="ECO:0007669"/>
    <property type="project" value="InterPro"/>
</dbReference>
<dbReference type="KEGG" id="dni:HX89_08530"/>
<dbReference type="GO" id="GO:0051287">
    <property type="term" value="F:NAD binding"/>
    <property type="evidence" value="ECO:0007669"/>
    <property type="project" value="UniProtKB-ARBA"/>
</dbReference>
<name>A0A075JGN9_9MICO</name>
<dbReference type="GO" id="GO:0005524">
    <property type="term" value="F:ATP binding"/>
    <property type="evidence" value="ECO:0007669"/>
    <property type="project" value="UniProtKB-KW"/>
</dbReference>
<feature type="binding site" evidence="9">
    <location>
        <begin position="73"/>
        <end position="74"/>
    </location>
    <ligand>
        <name>NAD(+)</name>
        <dbReference type="ChEBI" id="CHEBI:57540"/>
    </ligand>
</feature>
<evidence type="ECO:0000256" key="8">
    <source>
        <dbReference type="ARBA" id="ARBA00047925"/>
    </source>
</evidence>
<dbReference type="FunFam" id="2.60.200.30:FF:000007">
    <property type="entry name" value="NAD kinase"/>
    <property type="match status" value="1"/>
</dbReference>
<dbReference type="InterPro" id="IPR016064">
    <property type="entry name" value="NAD/diacylglycerol_kinase_sf"/>
</dbReference>
<sequence>MNRRVLLIGHPRRPEAYEVAERLVDGLTAAGIEVAGIADELAAFGIVQRPGVVTVAPEEAGVACELAVVLGGDGTILRAAELSRDCGVPLLGINLGHVGFLAEAEKEDVERIVACVRERSWIVETRATLEVVATDGRGEVELHRGWALNEASIEKAARERMLELTVEIDGRPLASWGADGVVIATPTGSTAYAFSAGGPVVWPDTEAILLVPISAHALFARPLVLGPRAQLAVELVPGAQGRAVLWCDGRRPFDLPDGARVEVHASDKPVTLARLSTAPFTDRLVRKFDLPVEGWRGMRRAH</sequence>
<comment type="similarity">
    <text evidence="9">Belongs to the NAD kinase family.</text>
</comment>
<evidence type="ECO:0000256" key="2">
    <source>
        <dbReference type="ARBA" id="ARBA00022679"/>
    </source>
</evidence>
<keyword evidence="2 9" id="KW-0808">Transferase</keyword>
<evidence type="ECO:0000256" key="9">
    <source>
        <dbReference type="HAMAP-Rule" id="MF_00361"/>
    </source>
</evidence>
<dbReference type="RefSeq" id="WP_006943868.1">
    <property type="nucleotide sequence ID" value="NZ_CP008889.1"/>
</dbReference>
<comment type="catalytic activity">
    <reaction evidence="8 9">
        <text>NAD(+) + ATP = ADP + NADP(+) + H(+)</text>
        <dbReference type="Rhea" id="RHEA:18629"/>
        <dbReference type="ChEBI" id="CHEBI:15378"/>
        <dbReference type="ChEBI" id="CHEBI:30616"/>
        <dbReference type="ChEBI" id="CHEBI:57540"/>
        <dbReference type="ChEBI" id="CHEBI:58349"/>
        <dbReference type="ChEBI" id="CHEBI:456216"/>
        <dbReference type="EC" id="2.7.1.23"/>
    </reaction>
</comment>
<evidence type="ECO:0000256" key="5">
    <source>
        <dbReference type="ARBA" id="ARBA00022840"/>
    </source>
</evidence>
<feature type="binding site" evidence="9">
    <location>
        <begin position="190"/>
        <end position="195"/>
    </location>
    <ligand>
        <name>NAD(+)</name>
        <dbReference type="ChEBI" id="CHEBI:57540"/>
    </ligand>
</feature>
<keyword evidence="7 9" id="KW-0520">NAD</keyword>
<evidence type="ECO:0000256" key="6">
    <source>
        <dbReference type="ARBA" id="ARBA00022857"/>
    </source>
</evidence>
<keyword evidence="3 9" id="KW-0547">Nucleotide-binding</keyword>
<dbReference type="GeneID" id="41841187"/>
<keyword evidence="11" id="KW-1185">Reference proteome</keyword>
<dbReference type="NCBIfam" id="NF002892">
    <property type="entry name" value="PRK03372.1"/>
    <property type="match status" value="1"/>
</dbReference>
<reference evidence="10 11" key="1">
    <citation type="submission" date="2014-07" db="EMBL/GenBank/DDBJ databases">
        <title>Genome Sequencing of Dermacoccus nishinomiyaensis.</title>
        <authorList>
            <person name="Hong K.W."/>
            <person name="Chan K.G."/>
        </authorList>
    </citation>
    <scope>NUCLEOTIDE SEQUENCE [LARGE SCALE GENOMIC DNA]</scope>
    <source>
        <strain evidence="10 11">M25</strain>
    </source>
</reference>
<dbReference type="Pfam" id="PF01513">
    <property type="entry name" value="NAD_kinase"/>
    <property type="match status" value="1"/>
</dbReference>
<comment type="cofactor">
    <cofactor evidence="9">
        <name>a divalent metal cation</name>
        <dbReference type="ChEBI" id="CHEBI:60240"/>
    </cofactor>
</comment>
<feature type="binding site" evidence="9">
    <location>
        <position position="179"/>
    </location>
    <ligand>
        <name>NAD(+)</name>
        <dbReference type="ChEBI" id="CHEBI:57540"/>
    </ligand>
</feature>
<dbReference type="Proteomes" id="UP000027986">
    <property type="component" value="Chromosome"/>
</dbReference>
<dbReference type="PANTHER" id="PTHR20275:SF0">
    <property type="entry name" value="NAD KINASE"/>
    <property type="match status" value="1"/>
</dbReference>
<dbReference type="InterPro" id="IPR017438">
    <property type="entry name" value="ATP-NAD_kinase_N"/>
</dbReference>
<comment type="subcellular location">
    <subcellularLocation>
        <location evidence="9">Cytoplasm</location>
    </subcellularLocation>
</comment>
<dbReference type="GO" id="GO:0006741">
    <property type="term" value="P:NADP+ biosynthetic process"/>
    <property type="evidence" value="ECO:0007669"/>
    <property type="project" value="UniProtKB-UniRule"/>
</dbReference>
<dbReference type="HAMAP" id="MF_00361">
    <property type="entry name" value="NAD_kinase"/>
    <property type="match status" value="1"/>
</dbReference>
<dbReference type="eggNOG" id="COG0061">
    <property type="taxonomic scope" value="Bacteria"/>
</dbReference>
<accession>A0A075JGN9</accession>
<dbReference type="Gene3D" id="2.60.200.30">
    <property type="entry name" value="Probable inorganic polyphosphate/atp-NAD kinase, domain 2"/>
    <property type="match status" value="1"/>
</dbReference>
<evidence type="ECO:0000256" key="1">
    <source>
        <dbReference type="ARBA" id="ARBA00022490"/>
    </source>
</evidence>
<dbReference type="InterPro" id="IPR017437">
    <property type="entry name" value="ATP-NAD_kinase_PpnK-typ_C"/>
</dbReference>
<evidence type="ECO:0000256" key="7">
    <source>
        <dbReference type="ARBA" id="ARBA00023027"/>
    </source>
</evidence>
<dbReference type="AlphaFoldDB" id="A0A075JGN9"/>
<organism evidence="10 11">
    <name type="scientific">Dermacoccus nishinomiyaensis</name>
    <dbReference type="NCBI Taxonomy" id="1274"/>
    <lineage>
        <taxon>Bacteria</taxon>
        <taxon>Bacillati</taxon>
        <taxon>Actinomycetota</taxon>
        <taxon>Actinomycetes</taxon>
        <taxon>Micrococcales</taxon>
        <taxon>Dermacoccaceae</taxon>
        <taxon>Dermacoccus</taxon>
    </lineage>
</organism>
<dbReference type="Gene3D" id="3.40.50.10330">
    <property type="entry name" value="Probable inorganic polyphosphate/atp-NAD kinase, domain 1"/>
    <property type="match status" value="1"/>
</dbReference>
<keyword evidence="6 9" id="KW-0521">NADP</keyword>
<comment type="function">
    <text evidence="9">Involved in the regulation of the intracellular balance of NAD and NADP, and is a key enzyme in the biosynthesis of NADP. Catalyzes specifically the phosphorylation on 2'-hydroxyl of the adenosine moiety of NAD to yield NADP.</text>
</comment>
<evidence type="ECO:0000256" key="4">
    <source>
        <dbReference type="ARBA" id="ARBA00022777"/>
    </source>
</evidence>
<dbReference type="GO" id="GO:0003951">
    <property type="term" value="F:NAD+ kinase activity"/>
    <property type="evidence" value="ECO:0007669"/>
    <property type="project" value="UniProtKB-UniRule"/>
</dbReference>
<dbReference type="HOGENOM" id="CLU_008831_0_0_11"/>
<dbReference type="Pfam" id="PF20143">
    <property type="entry name" value="NAD_kinase_C"/>
    <property type="match status" value="1"/>
</dbReference>
<gene>
    <name evidence="9" type="primary">nadK</name>
    <name evidence="10" type="ORF">HX89_08530</name>
</gene>
<proteinExistence type="inferred from homology"/>
<evidence type="ECO:0000313" key="11">
    <source>
        <dbReference type="Proteomes" id="UP000027986"/>
    </source>
</evidence>
<dbReference type="EC" id="2.7.1.23" evidence="9"/>
<dbReference type="OrthoDB" id="9774737at2"/>
<keyword evidence="4 9" id="KW-0418">Kinase</keyword>
<protein>
    <recommendedName>
        <fullName evidence="9">NAD kinase</fullName>
        <ecNumber evidence="9">2.7.1.23</ecNumber>
    </recommendedName>
    <alternativeName>
        <fullName evidence="9">ATP-dependent NAD kinase</fullName>
    </alternativeName>
</protein>
<evidence type="ECO:0000256" key="3">
    <source>
        <dbReference type="ARBA" id="ARBA00022741"/>
    </source>
</evidence>
<dbReference type="PANTHER" id="PTHR20275">
    <property type="entry name" value="NAD KINASE"/>
    <property type="match status" value="1"/>
</dbReference>
<feature type="binding site" evidence="9">
    <location>
        <begin position="149"/>
        <end position="150"/>
    </location>
    <ligand>
        <name>NAD(+)</name>
        <dbReference type="ChEBI" id="CHEBI:57540"/>
    </ligand>
</feature>
<dbReference type="InterPro" id="IPR002504">
    <property type="entry name" value="NADK"/>
</dbReference>
<keyword evidence="1 9" id="KW-0963">Cytoplasm</keyword>
<dbReference type="GO" id="GO:0046872">
    <property type="term" value="F:metal ion binding"/>
    <property type="evidence" value="ECO:0007669"/>
    <property type="project" value="UniProtKB-UniRule"/>
</dbReference>
<feature type="binding site" evidence="9">
    <location>
        <position position="78"/>
    </location>
    <ligand>
        <name>NAD(+)</name>
        <dbReference type="ChEBI" id="CHEBI:57540"/>
    </ligand>
</feature>
<keyword evidence="5 9" id="KW-0067">ATP-binding</keyword>
<comment type="caution">
    <text evidence="9">Lacks conserved residue(s) required for the propagation of feature annotation.</text>
</comment>
<evidence type="ECO:0000313" key="10">
    <source>
        <dbReference type="EMBL" id="AIF40980.1"/>
    </source>
</evidence>
<feature type="binding site" evidence="9">
    <location>
        <position position="160"/>
    </location>
    <ligand>
        <name>NAD(+)</name>
        <dbReference type="ChEBI" id="CHEBI:57540"/>
    </ligand>
</feature>
<dbReference type="EMBL" id="CP008889">
    <property type="protein sequence ID" value="AIF40980.1"/>
    <property type="molecule type" value="Genomic_DNA"/>
</dbReference>
<dbReference type="SUPFAM" id="SSF111331">
    <property type="entry name" value="NAD kinase/diacylglycerol kinase-like"/>
    <property type="match status" value="1"/>
</dbReference>
<dbReference type="GO" id="GO:0005737">
    <property type="term" value="C:cytoplasm"/>
    <property type="evidence" value="ECO:0007669"/>
    <property type="project" value="UniProtKB-SubCell"/>
</dbReference>